<dbReference type="PROSITE" id="PS51257">
    <property type="entry name" value="PROKAR_LIPOPROTEIN"/>
    <property type="match status" value="1"/>
</dbReference>
<keyword evidence="3" id="KW-0378">Hydrolase</keyword>
<dbReference type="PANTHER" id="PTHR37981">
    <property type="entry name" value="LIPASE 2"/>
    <property type="match status" value="1"/>
</dbReference>
<evidence type="ECO:0000313" key="3">
    <source>
        <dbReference type="EMBL" id="MCH6162266.1"/>
    </source>
</evidence>
<dbReference type="Pfam" id="PF13472">
    <property type="entry name" value="Lipase_GDSL_2"/>
    <property type="match status" value="1"/>
</dbReference>
<keyword evidence="4" id="KW-1185">Reference proteome</keyword>
<dbReference type="InterPro" id="IPR037460">
    <property type="entry name" value="SEST-like"/>
</dbReference>
<accession>A0ABS9T153</accession>
<feature type="signal peptide" evidence="1">
    <location>
        <begin position="1"/>
        <end position="35"/>
    </location>
</feature>
<evidence type="ECO:0000259" key="2">
    <source>
        <dbReference type="Pfam" id="PF13472"/>
    </source>
</evidence>
<dbReference type="InterPro" id="IPR013830">
    <property type="entry name" value="SGNH_hydro"/>
</dbReference>
<dbReference type="PANTHER" id="PTHR37981:SF1">
    <property type="entry name" value="SGNH HYDROLASE-TYPE ESTERASE DOMAIN-CONTAINING PROTEIN"/>
    <property type="match status" value="1"/>
</dbReference>
<name>A0ABS9T153_9ACTN</name>
<reference evidence="3" key="2">
    <citation type="journal article" date="2023" name="Int. J. Syst. Evol. Microbiol.">
        <title>Streptomyces marispadix sp. nov., isolated from marine beach sediment of the Northern Coast of Portugal.</title>
        <authorList>
            <person name="dos Santos J.D.N."/>
            <person name="Vitorino I.R."/>
            <person name="Kallscheuer N."/>
            <person name="Srivastava A."/>
            <person name="Krautwurst S."/>
            <person name="Marz M."/>
            <person name="Jogler C."/>
            <person name="Lobo Da Cunha A."/>
            <person name="Catita J."/>
            <person name="Goncalves H."/>
            <person name="Gonzalez I."/>
            <person name="Reyes F."/>
            <person name="Lage O.M."/>
        </authorList>
    </citation>
    <scope>NUCLEOTIDE SEQUENCE</scope>
    <source>
        <strain evidence="3">M600PL45_2</strain>
    </source>
</reference>
<sequence>MRTKTKALSARRAAAATVALGACLTLAAPAGAASAQPSDPVPTVFFGDSYTADFGIAPPGSDEAPLRQLACLQAKENYPTVATRQLKAQGVSLDVRSDRSCGGALTHHFWSEQKIKLPFPYTAPPQQNALNDGTKLVAGGMGGNTLGFAAILKQCSDRLRGPEGDLLPSEAQDPGDPAERCRDHFERGDGKAWLEGRFERVEDDLDEMLERIGYFAPNAETVLVGYPRIVPEDASKCREPAPGEQERPLADIREDALEFLDEKVQQRLNEVMRRKAKEYGETFVDLYSATGGNTACDGARRGIGGLLENSQYGAAGGRQIPWFVHPNPTGRDLQARHVADAIKKALAT</sequence>
<organism evidence="3 4">
    <name type="scientific">Streptomyces marispadix</name>
    <dbReference type="NCBI Taxonomy" id="2922868"/>
    <lineage>
        <taxon>Bacteria</taxon>
        <taxon>Bacillati</taxon>
        <taxon>Actinomycetota</taxon>
        <taxon>Actinomycetes</taxon>
        <taxon>Kitasatosporales</taxon>
        <taxon>Streptomycetaceae</taxon>
        <taxon>Streptomyces</taxon>
    </lineage>
</organism>
<evidence type="ECO:0000313" key="4">
    <source>
        <dbReference type="Proteomes" id="UP001166784"/>
    </source>
</evidence>
<dbReference type="CDD" id="cd01823">
    <property type="entry name" value="SEST_like"/>
    <property type="match status" value="1"/>
</dbReference>
<evidence type="ECO:0000256" key="1">
    <source>
        <dbReference type="SAM" id="SignalP"/>
    </source>
</evidence>
<gene>
    <name evidence="3" type="ORF">MMA15_18310</name>
</gene>
<dbReference type="EMBL" id="JAKWJU010000002">
    <property type="protein sequence ID" value="MCH6162266.1"/>
    <property type="molecule type" value="Genomic_DNA"/>
</dbReference>
<dbReference type="InterPro" id="IPR036514">
    <property type="entry name" value="SGNH_hydro_sf"/>
</dbReference>
<proteinExistence type="predicted"/>
<dbReference type="SUPFAM" id="SSF52266">
    <property type="entry name" value="SGNH hydrolase"/>
    <property type="match status" value="1"/>
</dbReference>
<dbReference type="Proteomes" id="UP001166784">
    <property type="component" value="Unassembled WGS sequence"/>
</dbReference>
<reference evidence="3" key="1">
    <citation type="submission" date="2022-03" db="EMBL/GenBank/DDBJ databases">
        <authorList>
            <person name="Santos J.D.N."/>
            <person name="Kallscheuer N."/>
            <person name="Jogler C."/>
            <person name="Lage O.M."/>
        </authorList>
    </citation>
    <scope>NUCLEOTIDE SEQUENCE</scope>
    <source>
        <strain evidence="3">M600PL45_2</strain>
    </source>
</reference>
<dbReference type="Gene3D" id="3.40.50.1110">
    <property type="entry name" value="SGNH hydrolase"/>
    <property type="match status" value="1"/>
</dbReference>
<feature type="chain" id="PRO_5046939009" evidence="1">
    <location>
        <begin position="36"/>
        <end position="348"/>
    </location>
</feature>
<dbReference type="RefSeq" id="WP_241061132.1">
    <property type="nucleotide sequence ID" value="NZ_JAKWJU010000002.1"/>
</dbReference>
<protein>
    <submittedName>
        <fullName evidence="3">SGNH/GDSL hydrolase family protein</fullName>
    </submittedName>
</protein>
<comment type="caution">
    <text evidence="3">The sequence shown here is derived from an EMBL/GenBank/DDBJ whole genome shotgun (WGS) entry which is preliminary data.</text>
</comment>
<keyword evidence="1" id="KW-0732">Signal</keyword>
<feature type="domain" description="SGNH hydrolase-type esterase" evidence="2">
    <location>
        <begin position="45"/>
        <end position="331"/>
    </location>
</feature>
<dbReference type="GO" id="GO:0016787">
    <property type="term" value="F:hydrolase activity"/>
    <property type="evidence" value="ECO:0007669"/>
    <property type="project" value="UniProtKB-KW"/>
</dbReference>